<keyword evidence="5" id="KW-0106">Calcium</keyword>
<evidence type="ECO:0000256" key="4">
    <source>
        <dbReference type="ARBA" id="ARBA00022723"/>
    </source>
</evidence>
<dbReference type="InterPro" id="IPR011047">
    <property type="entry name" value="Quinoprotein_ADH-like_sf"/>
</dbReference>
<proteinExistence type="inferred from homology"/>
<name>A0ABQ2AL55_9PSED</name>
<gene>
    <name evidence="9" type="primary">pilY1</name>
    <name evidence="9" type="ORF">GCM10007363_16580</name>
</gene>
<keyword evidence="4" id="KW-0479">Metal-binding</keyword>
<dbReference type="Proteomes" id="UP000655550">
    <property type="component" value="Unassembled WGS sequence"/>
</dbReference>
<feature type="signal peptide" evidence="7">
    <location>
        <begin position="1"/>
        <end position="31"/>
    </location>
</feature>
<evidence type="ECO:0000256" key="2">
    <source>
        <dbReference type="ARBA" id="ARBA00008387"/>
    </source>
</evidence>
<evidence type="ECO:0000256" key="6">
    <source>
        <dbReference type="ARBA" id="ARBA00023263"/>
    </source>
</evidence>
<dbReference type="SUPFAM" id="SSF50998">
    <property type="entry name" value="Quinoprotein alcohol dehydrogenase-like"/>
    <property type="match status" value="1"/>
</dbReference>
<organism evidence="9 10">
    <name type="scientific">Pseudomonas fluvialis</name>
    <dbReference type="NCBI Taxonomy" id="1793966"/>
    <lineage>
        <taxon>Bacteria</taxon>
        <taxon>Pseudomonadati</taxon>
        <taxon>Pseudomonadota</taxon>
        <taxon>Gammaproteobacteria</taxon>
        <taxon>Pseudomonadales</taxon>
        <taxon>Pseudomonadaceae</taxon>
        <taxon>Pseudomonas</taxon>
    </lineage>
</organism>
<evidence type="ECO:0000256" key="5">
    <source>
        <dbReference type="ARBA" id="ARBA00022837"/>
    </source>
</evidence>
<evidence type="ECO:0000256" key="1">
    <source>
        <dbReference type="ARBA" id="ARBA00004561"/>
    </source>
</evidence>
<sequence length="1266" mass="138047">MKRITPAFPLKTLSSALFTTSLLVATLDAQASVSQSPLSLTTSVPPNVIFTFDDSTSMNAAYVPDSIKGSQNKRHALSSHFNALYYNPNTIYKKPAKVDSNGNETELTTSFSKAFYDGYSPEKNSGIDWANLSNDYQPNWNYVKDTQTTGRGNTGNINSGGTNNVLAENPAIDFSATTAITTNNTAREITTPAGITFKITRGTRGNRYTCEVTSPPTLTAITPDCDRSDDYYTASLKNKGVPAYYYVRDNTLTNCDALKKDDENCYRLVFVSSTSGTAIKPDKTILTDERENFAIWYSFYRTRALATLSSASLAFMKFSSSSRLTWQSLIHCKSLDTSTTNCGTSTFRTYDNTQRKNFIDWLQNKTKFNDPKGTPLRSAMTRAGDFLSTDKAWQKTPDKPAENNSANTYACRPSYQIVMTDGMWNSDDEFANPTNHDNSAEIALPDGKKYTNTLTPYKDATNATLADIAMHYWATDLNSGLANKLKPYTPFTGKTDDETYWDPRNNPATWQHMTNYMMGLGLTNSLQQSGREWEGSTFSGAGYEALKNGTQNWPKASSSSDNNVYDLWHAAINSRGEFFSVDSPQSMVQAFNDIIDRIAARKSVAAKPATNSGQVADESSDGYSVTTSFYQTSYSSEENWAGNLIRKDKKVEYNKANNDKTESSGERWQAKDKIPAAGSRNIKIASSGSSGLQDFTWANAGSVSTPNSLAFYLSRNPEELDASTTDTLGSARLDYLRGDRSLEGTTFRTRTSVLGSLYASSPAVVRGARYLPSFGNRLENNTKYTTFAESVKNRKAMVYVGGNDGMLHGFNADTGAEEFAFIPTAVYPKLSKYTGKKYTHEFYVDGSPVIADVYDGNNWRTILVGTLRAGGKSVFALDITTPGSEKLLWEFNDSKITGTDAVKMGYSFSKPTVARLATGNWAVVFGNGYDAASHTNGKAALFVLNAVTGAMLTANDKGLEVAGTAGVANGLSTPKLSDFNGDGIAEFAYAGDLQGNLWRFDLHSTSGAYKVAYAEKPMFTTRSSTGSKPQPITAPPSLVRHPTGQGHLLVFGTGKYFETGDTQGDRSIAQTVYGIWDKNTRLTEEDLDASGKSLSITRSQLVEQRILLESTAKSLVGSTTSEVRTISDDAVVWSSGKLGWALDLKVGSTLDGEMVIEDMVTLGRTLFFQSLVPNDDPCADGSSNWTYAINPATGGKTQHHAFDLRFTTPGKENDIISGRKQDGEGGITGTQNPDGSFDLCTGLTCVPVFADPGSTGRQSWRIVEEQ</sequence>
<comment type="subcellular location">
    <subcellularLocation>
        <location evidence="1">Fimbrium</location>
    </subcellularLocation>
</comment>
<reference evidence="10" key="1">
    <citation type="journal article" date="2019" name="Int. J. Syst. Evol. Microbiol.">
        <title>The Global Catalogue of Microorganisms (GCM) 10K type strain sequencing project: providing services to taxonomists for standard genome sequencing and annotation.</title>
        <authorList>
            <consortium name="The Broad Institute Genomics Platform"/>
            <consortium name="The Broad Institute Genome Sequencing Center for Infectious Disease"/>
            <person name="Wu L."/>
            <person name="Ma J."/>
        </authorList>
    </citation>
    <scope>NUCLEOTIDE SEQUENCE [LARGE SCALE GENOMIC DNA]</scope>
    <source>
        <strain evidence="10">CCM 8778</strain>
    </source>
</reference>
<feature type="domain" description="PilY1 beta-propeller" evidence="8">
    <location>
        <begin position="754"/>
        <end position="1118"/>
    </location>
</feature>
<comment type="similarity">
    <text evidence="2">Belongs to the PilY1 family.</text>
</comment>
<dbReference type="InterPro" id="IPR008707">
    <property type="entry name" value="B-propeller_PilY1"/>
</dbReference>
<accession>A0ABQ2AL55</accession>
<keyword evidence="6" id="KW-0281">Fimbrium</keyword>
<keyword evidence="3" id="KW-1029">Fimbrium biogenesis</keyword>
<evidence type="ECO:0000313" key="9">
    <source>
        <dbReference type="EMBL" id="GGH92995.1"/>
    </source>
</evidence>
<dbReference type="RefSeq" id="WP_093985115.1">
    <property type="nucleotide sequence ID" value="NZ_BMDE01000004.1"/>
</dbReference>
<feature type="chain" id="PRO_5045632536" evidence="7">
    <location>
        <begin position="32"/>
        <end position="1266"/>
    </location>
</feature>
<dbReference type="EMBL" id="BMDE01000004">
    <property type="protein sequence ID" value="GGH92995.1"/>
    <property type="molecule type" value="Genomic_DNA"/>
</dbReference>
<protein>
    <submittedName>
        <fullName evidence="9">Type IV pilus biogenesis factor PilY1</fullName>
    </submittedName>
</protein>
<keyword evidence="10" id="KW-1185">Reference proteome</keyword>
<evidence type="ECO:0000259" key="8">
    <source>
        <dbReference type="Pfam" id="PF05567"/>
    </source>
</evidence>
<evidence type="ECO:0000256" key="3">
    <source>
        <dbReference type="ARBA" id="ARBA00022558"/>
    </source>
</evidence>
<dbReference type="Pfam" id="PF05567">
    <property type="entry name" value="T4P_PilY1"/>
    <property type="match status" value="1"/>
</dbReference>
<evidence type="ECO:0000256" key="7">
    <source>
        <dbReference type="SAM" id="SignalP"/>
    </source>
</evidence>
<keyword evidence="7" id="KW-0732">Signal</keyword>
<evidence type="ECO:0000313" key="10">
    <source>
        <dbReference type="Proteomes" id="UP000655550"/>
    </source>
</evidence>
<comment type="caution">
    <text evidence="9">The sequence shown here is derived from an EMBL/GenBank/DDBJ whole genome shotgun (WGS) entry which is preliminary data.</text>
</comment>